<name>A0A0L0T8K2_ALLM3</name>
<keyword evidence="3" id="KW-1185">Reference proteome</keyword>
<feature type="region of interest" description="Disordered" evidence="1">
    <location>
        <begin position="24"/>
        <end position="47"/>
    </location>
</feature>
<accession>A0A0L0T8K2</accession>
<evidence type="ECO:0008006" key="4">
    <source>
        <dbReference type="Google" id="ProtNLM"/>
    </source>
</evidence>
<dbReference type="InterPro" id="IPR043132">
    <property type="entry name" value="BCAT-like_C"/>
</dbReference>
<evidence type="ECO:0000313" key="2">
    <source>
        <dbReference type="EMBL" id="KNE71138.1"/>
    </source>
</evidence>
<feature type="compositionally biased region" description="Low complexity" evidence="1">
    <location>
        <begin position="24"/>
        <end position="38"/>
    </location>
</feature>
<gene>
    <name evidence="2" type="ORF">AMAG_15805</name>
</gene>
<dbReference type="VEuPathDB" id="FungiDB:AMAG_15805"/>
<dbReference type="AlphaFoldDB" id="A0A0L0T8K2"/>
<dbReference type="GO" id="GO:0003824">
    <property type="term" value="F:catalytic activity"/>
    <property type="evidence" value="ECO:0007669"/>
    <property type="project" value="InterPro"/>
</dbReference>
<dbReference type="Proteomes" id="UP000054350">
    <property type="component" value="Unassembled WGS sequence"/>
</dbReference>
<evidence type="ECO:0000256" key="1">
    <source>
        <dbReference type="SAM" id="MobiDB-lite"/>
    </source>
</evidence>
<proteinExistence type="predicted"/>
<sequence length="417" mass="44225">MHRATQPTNDTALATPTRTVALTTLSPTQPTPTNNQPPKCQIGGSAPHSAARSTMLLTRLAATSTSARALQGLSLRPKLSTVQFARTMANLTSPVIPVAARWTASPTASAAPVTAEITVETTNVPGDSNIWLLALPRGAYTGARTVQQSHIFDYQGHIQRTATSLAKMQPPSTPLERHLTDPPTLATWLRPVARAALSSYYLTNPTLPNHAETKITWLVASDGTLAVHCTHLKAPGPAPTSGQTKAILALGAGHRGNAAAKDSAWVSGRQALIDAYLTPDVNEVVLVDGSDVYEGLSSNFIAVVEKPDGEVVLQSAPLDAVLTGTILRAVIEDEKTKGVARVEFAFPQVAEVGTKWRAAAVTSTSRLVTPIRTVEIVDVGSGKVEKMVELDAQHPVLVKVMQNVQEQVVARAEKILD</sequence>
<organism evidence="2 3">
    <name type="scientific">Allomyces macrogynus (strain ATCC 38327)</name>
    <name type="common">Allomyces javanicus var. macrogynus</name>
    <dbReference type="NCBI Taxonomy" id="578462"/>
    <lineage>
        <taxon>Eukaryota</taxon>
        <taxon>Fungi</taxon>
        <taxon>Fungi incertae sedis</taxon>
        <taxon>Blastocladiomycota</taxon>
        <taxon>Blastocladiomycetes</taxon>
        <taxon>Blastocladiales</taxon>
        <taxon>Blastocladiaceae</taxon>
        <taxon>Allomyces</taxon>
    </lineage>
</organism>
<dbReference type="OrthoDB" id="59470at2759"/>
<dbReference type="EMBL" id="GG745370">
    <property type="protein sequence ID" value="KNE71138.1"/>
    <property type="molecule type" value="Genomic_DNA"/>
</dbReference>
<dbReference type="InterPro" id="IPR036038">
    <property type="entry name" value="Aminotransferase-like"/>
</dbReference>
<dbReference type="Gene3D" id="3.20.10.10">
    <property type="entry name" value="D-amino Acid Aminotransferase, subunit A, domain 2"/>
    <property type="match status" value="1"/>
</dbReference>
<dbReference type="SUPFAM" id="SSF56752">
    <property type="entry name" value="D-aminoacid aminotransferase-like PLP-dependent enzymes"/>
    <property type="match status" value="1"/>
</dbReference>
<dbReference type="PANTHER" id="PTHR47703">
    <property type="entry name" value="D-AMINOACID AMINOTRANSFERASE-LIKE PLP-DEPENDENT ENZYMES SUPERFAMILY PROTEIN"/>
    <property type="match status" value="1"/>
</dbReference>
<dbReference type="PANTHER" id="PTHR47703:SF2">
    <property type="entry name" value="D-AMINOACID AMINOTRANSFERASE-LIKE PLP-DEPENDENT ENZYMES SUPERFAMILY PROTEIN"/>
    <property type="match status" value="1"/>
</dbReference>
<dbReference type="eggNOG" id="ENOG502QREQ">
    <property type="taxonomic scope" value="Eukaryota"/>
</dbReference>
<evidence type="ECO:0000313" key="3">
    <source>
        <dbReference type="Proteomes" id="UP000054350"/>
    </source>
</evidence>
<reference evidence="3" key="2">
    <citation type="submission" date="2009-11" db="EMBL/GenBank/DDBJ databases">
        <title>The Genome Sequence of Allomyces macrogynus strain ATCC 38327.</title>
        <authorList>
            <consortium name="The Broad Institute Genome Sequencing Platform"/>
            <person name="Russ C."/>
            <person name="Cuomo C."/>
            <person name="Shea T."/>
            <person name="Young S.K."/>
            <person name="Zeng Q."/>
            <person name="Koehrsen M."/>
            <person name="Haas B."/>
            <person name="Borodovsky M."/>
            <person name="Guigo R."/>
            <person name="Alvarado L."/>
            <person name="Berlin A."/>
            <person name="Borenstein D."/>
            <person name="Chen Z."/>
            <person name="Engels R."/>
            <person name="Freedman E."/>
            <person name="Gellesch M."/>
            <person name="Goldberg J."/>
            <person name="Griggs A."/>
            <person name="Gujja S."/>
            <person name="Heiman D."/>
            <person name="Hepburn T."/>
            <person name="Howarth C."/>
            <person name="Jen D."/>
            <person name="Larson L."/>
            <person name="Lewis B."/>
            <person name="Mehta T."/>
            <person name="Park D."/>
            <person name="Pearson M."/>
            <person name="Roberts A."/>
            <person name="Saif S."/>
            <person name="Shenoy N."/>
            <person name="Sisk P."/>
            <person name="Stolte C."/>
            <person name="Sykes S."/>
            <person name="Walk T."/>
            <person name="White J."/>
            <person name="Yandava C."/>
            <person name="Burger G."/>
            <person name="Gray M.W."/>
            <person name="Holland P.W.H."/>
            <person name="King N."/>
            <person name="Lang F.B.F."/>
            <person name="Roger A.J."/>
            <person name="Ruiz-Trillo I."/>
            <person name="Lander E."/>
            <person name="Nusbaum C."/>
        </authorList>
    </citation>
    <scope>NUCLEOTIDE SEQUENCE [LARGE SCALE GENOMIC DNA]</scope>
    <source>
        <strain evidence="3">ATCC 38327</strain>
    </source>
</reference>
<reference evidence="2 3" key="1">
    <citation type="submission" date="2009-11" db="EMBL/GenBank/DDBJ databases">
        <title>Annotation of Allomyces macrogynus ATCC 38327.</title>
        <authorList>
            <consortium name="The Broad Institute Genome Sequencing Platform"/>
            <person name="Russ C."/>
            <person name="Cuomo C."/>
            <person name="Burger G."/>
            <person name="Gray M.W."/>
            <person name="Holland P.W.H."/>
            <person name="King N."/>
            <person name="Lang F.B.F."/>
            <person name="Roger A.J."/>
            <person name="Ruiz-Trillo I."/>
            <person name="Young S.K."/>
            <person name="Zeng Q."/>
            <person name="Gargeya S."/>
            <person name="Fitzgerald M."/>
            <person name="Haas B."/>
            <person name="Abouelleil A."/>
            <person name="Alvarado L."/>
            <person name="Arachchi H.M."/>
            <person name="Berlin A."/>
            <person name="Chapman S.B."/>
            <person name="Gearin G."/>
            <person name="Goldberg J."/>
            <person name="Griggs A."/>
            <person name="Gujja S."/>
            <person name="Hansen M."/>
            <person name="Heiman D."/>
            <person name="Howarth C."/>
            <person name="Larimer J."/>
            <person name="Lui A."/>
            <person name="MacDonald P.J.P."/>
            <person name="McCowen C."/>
            <person name="Montmayeur A."/>
            <person name="Murphy C."/>
            <person name="Neiman D."/>
            <person name="Pearson M."/>
            <person name="Priest M."/>
            <person name="Roberts A."/>
            <person name="Saif S."/>
            <person name="Shea T."/>
            <person name="Sisk P."/>
            <person name="Stolte C."/>
            <person name="Sykes S."/>
            <person name="Wortman J."/>
            <person name="Nusbaum C."/>
            <person name="Birren B."/>
        </authorList>
    </citation>
    <scope>NUCLEOTIDE SEQUENCE [LARGE SCALE GENOMIC DNA]</scope>
    <source>
        <strain evidence="2 3">ATCC 38327</strain>
    </source>
</reference>
<protein>
    <recommendedName>
        <fullName evidence="4">Branched-chain amino acid aminotransferase</fullName>
    </recommendedName>
</protein>
<dbReference type="OMA" id="HAETKIT"/>